<dbReference type="OrthoDB" id="4966160at2"/>
<accession>A0A4Y8X4R9</accession>
<proteinExistence type="predicted"/>
<dbReference type="EMBL" id="JACHMC010000001">
    <property type="protein sequence ID" value="MBB4883273.1"/>
    <property type="molecule type" value="Genomic_DNA"/>
</dbReference>
<evidence type="ECO:0000313" key="1">
    <source>
        <dbReference type="EMBL" id="MBB4883273.1"/>
    </source>
</evidence>
<dbReference type="AlphaFoldDB" id="A0A4Y8X4R9"/>
<reference evidence="1 2" key="1">
    <citation type="submission" date="2020-08" db="EMBL/GenBank/DDBJ databases">
        <title>Sequencing the genomes of 1000 actinobacteria strains.</title>
        <authorList>
            <person name="Klenk H.-P."/>
        </authorList>
    </citation>
    <scope>NUCLEOTIDE SEQUENCE [LARGE SCALE GENOMIC DNA]</scope>
    <source>
        <strain evidence="1 2">DSM 19079</strain>
    </source>
</reference>
<organism evidence="1 2">
    <name type="scientific">Micrococcus flavus</name>
    <dbReference type="NCBI Taxonomy" id="384602"/>
    <lineage>
        <taxon>Bacteria</taxon>
        <taxon>Bacillati</taxon>
        <taxon>Actinomycetota</taxon>
        <taxon>Actinomycetes</taxon>
        <taxon>Micrococcales</taxon>
        <taxon>Micrococcaceae</taxon>
        <taxon>Micrococcus</taxon>
    </lineage>
</organism>
<sequence length="110" mass="11338">MTVETTEGWALAPDIAWARTAGGQAAVMTLEAGQPLLLSASGDVIWDILVGGRTPEDDLVADPPAPLSTTDVTVQVAEAFGLAPADVAADVHAFLEMLEAHGVLVRMTTA</sequence>
<name>A0A4Y8X4R9_9MICC</name>
<keyword evidence="2" id="KW-1185">Reference proteome</keyword>
<protein>
    <submittedName>
        <fullName evidence="1">Uncharacterized protein</fullName>
    </submittedName>
</protein>
<gene>
    <name evidence="1" type="ORF">BJ976_001624</name>
</gene>
<dbReference type="Proteomes" id="UP000560081">
    <property type="component" value="Unassembled WGS sequence"/>
</dbReference>
<dbReference type="RefSeq" id="WP_135029048.1">
    <property type="nucleotide sequence ID" value="NZ_BMLA01000002.1"/>
</dbReference>
<comment type="caution">
    <text evidence="1">The sequence shown here is derived from an EMBL/GenBank/DDBJ whole genome shotgun (WGS) entry which is preliminary data.</text>
</comment>
<evidence type="ECO:0000313" key="2">
    <source>
        <dbReference type="Proteomes" id="UP000560081"/>
    </source>
</evidence>